<comment type="similarity">
    <text evidence="2 7">Belongs to the ExbD/TolR family.</text>
</comment>
<feature type="transmembrane region" description="Helical" evidence="8">
    <location>
        <begin position="21"/>
        <end position="39"/>
    </location>
</feature>
<keyword evidence="6 8" id="KW-0472">Membrane</keyword>
<organism evidence="9 10">
    <name type="scientific">Fusobacterium hominis</name>
    <dbReference type="NCBI Taxonomy" id="2764326"/>
    <lineage>
        <taxon>Bacteria</taxon>
        <taxon>Fusobacteriati</taxon>
        <taxon>Fusobacteriota</taxon>
        <taxon>Fusobacteriia</taxon>
        <taxon>Fusobacteriales</taxon>
        <taxon>Fusobacteriaceae</taxon>
        <taxon>Fusobacterium</taxon>
    </lineage>
</organism>
<sequence>MRELQRDKGMINPDLTPLIDVVFQLLIFFMLVTTFSQYTKFDMNLPQSNVETVDKPEVQVDLVIDKKGDFFLKSGDDSISIPKEQLTQKIREYMEGRKDQVLVISADKDLKYETVIEAMGQVKNAGIEKIEINTVK</sequence>
<evidence type="ECO:0000313" key="9">
    <source>
        <dbReference type="EMBL" id="QNM14447.1"/>
    </source>
</evidence>
<evidence type="ECO:0000256" key="3">
    <source>
        <dbReference type="ARBA" id="ARBA00022475"/>
    </source>
</evidence>
<dbReference type="GO" id="GO:0005886">
    <property type="term" value="C:plasma membrane"/>
    <property type="evidence" value="ECO:0007669"/>
    <property type="project" value="UniProtKB-SubCell"/>
</dbReference>
<evidence type="ECO:0000256" key="8">
    <source>
        <dbReference type="SAM" id="Phobius"/>
    </source>
</evidence>
<evidence type="ECO:0000256" key="5">
    <source>
        <dbReference type="ARBA" id="ARBA00022989"/>
    </source>
</evidence>
<dbReference type="GO" id="GO:0015031">
    <property type="term" value="P:protein transport"/>
    <property type="evidence" value="ECO:0007669"/>
    <property type="project" value="UniProtKB-KW"/>
</dbReference>
<accession>A0A7G9GUG5</accession>
<evidence type="ECO:0000256" key="4">
    <source>
        <dbReference type="ARBA" id="ARBA00022692"/>
    </source>
</evidence>
<evidence type="ECO:0000256" key="1">
    <source>
        <dbReference type="ARBA" id="ARBA00004162"/>
    </source>
</evidence>
<keyword evidence="7" id="KW-0653">Protein transport</keyword>
<keyword evidence="10" id="KW-1185">Reference proteome</keyword>
<dbReference type="Gene3D" id="3.30.420.270">
    <property type="match status" value="1"/>
</dbReference>
<evidence type="ECO:0000256" key="6">
    <source>
        <dbReference type="ARBA" id="ARBA00023136"/>
    </source>
</evidence>
<dbReference type="PANTHER" id="PTHR30558:SF3">
    <property type="entry name" value="BIOPOLYMER TRANSPORT PROTEIN EXBD-RELATED"/>
    <property type="match status" value="1"/>
</dbReference>
<evidence type="ECO:0000256" key="7">
    <source>
        <dbReference type="RuleBase" id="RU003879"/>
    </source>
</evidence>
<reference evidence="9 10" key="1">
    <citation type="submission" date="2020-08" db="EMBL/GenBank/DDBJ databases">
        <authorList>
            <person name="Liu C."/>
            <person name="Sun Q."/>
        </authorList>
    </citation>
    <scope>NUCLEOTIDE SEQUENCE [LARGE SCALE GENOMIC DNA]</scope>
    <source>
        <strain evidence="9 10">NSJ-57</strain>
    </source>
</reference>
<evidence type="ECO:0000313" key="10">
    <source>
        <dbReference type="Proteomes" id="UP000515913"/>
    </source>
</evidence>
<evidence type="ECO:0000256" key="2">
    <source>
        <dbReference type="ARBA" id="ARBA00005811"/>
    </source>
</evidence>
<dbReference type="Proteomes" id="UP000515913">
    <property type="component" value="Chromosome"/>
</dbReference>
<gene>
    <name evidence="9" type="ORF">H9Q81_05505</name>
</gene>
<proteinExistence type="inferred from homology"/>
<keyword evidence="5 8" id="KW-1133">Transmembrane helix</keyword>
<keyword evidence="4 7" id="KW-0812">Transmembrane</keyword>
<keyword evidence="7" id="KW-0813">Transport</keyword>
<dbReference type="KEGG" id="fho:H9Q81_05505"/>
<protein>
    <submittedName>
        <fullName evidence="9">Biopolymer transporter ExbD</fullName>
    </submittedName>
</protein>
<dbReference type="PANTHER" id="PTHR30558">
    <property type="entry name" value="EXBD MEMBRANE COMPONENT OF PMF-DRIVEN MACROMOLECULE IMPORT SYSTEM"/>
    <property type="match status" value="1"/>
</dbReference>
<dbReference type="GO" id="GO:0022857">
    <property type="term" value="F:transmembrane transporter activity"/>
    <property type="evidence" value="ECO:0007669"/>
    <property type="project" value="InterPro"/>
</dbReference>
<dbReference type="RefSeq" id="WP_101474002.1">
    <property type="nucleotide sequence ID" value="NZ_CP060637.1"/>
</dbReference>
<dbReference type="Pfam" id="PF02472">
    <property type="entry name" value="ExbD"/>
    <property type="match status" value="1"/>
</dbReference>
<dbReference type="EMBL" id="CP060637">
    <property type="protein sequence ID" value="QNM14447.1"/>
    <property type="molecule type" value="Genomic_DNA"/>
</dbReference>
<dbReference type="AlphaFoldDB" id="A0A7G9GUG5"/>
<name>A0A7G9GUG5_9FUSO</name>
<comment type="subcellular location">
    <subcellularLocation>
        <location evidence="1">Cell membrane</location>
        <topology evidence="1">Single-pass membrane protein</topology>
    </subcellularLocation>
    <subcellularLocation>
        <location evidence="7">Cell membrane</location>
        <topology evidence="7">Single-pass type II membrane protein</topology>
    </subcellularLocation>
</comment>
<dbReference type="InterPro" id="IPR003400">
    <property type="entry name" value="ExbD"/>
</dbReference>
<keyword evidence="3" id="KW-1003">Cell membrane</keyword>